<dbReference type="InterPro" id="IPR036691">
    <property type="entry name" value="Endo/exonu/phosph_ase_sf"/>
</dbReference>
<dbReference type="AlphaFoldDB" id="A0A699IWX3"/>
<proteinExistence type="predicted"/>
<organism evidence="2">
    <name type="scientific">Tanacetum cinerariifolium</name>
    <name type="common">Dalmatian daisy</name>
    <name type="synonym">Chrysanthemum cinerariifolium</name>
    <dbReference type="NCBI Taxonomy" id="118510"/>
    <lineage>
        <taxon>Eukaryota</taxon>
        <taxon>Viridiplantae</taxon>
        <taxon>Streptophyta</taxon>
        <taxon>Embryophyta</taxon>
        <taxon>Tracheophyta</taxon>
        <taxon>Spermatophyta</taxon>
        <taxon>Magnoliopsida</taxon>
        <taxon>eudicotyledons</taxon>
        <taxon>Gunneridae</taxon>
        <taxon>Pentapetalae</taxon>
        <taxon>asterids</taxon>
        <taxon>campanulids</taxon>
        <taxon>Asterales</taxon>
        <taxon>Asteraceae</taxon>
        <taxon>Asteroideae</taxon>
        <taxon>Anthemideae</taxon>
        <taxon>Anthemidinae</taxon>
        <taxon>Tanacetum</taxon>
    </lineage>
</organism>
<dbReference type="EMBL" id="BKCJ010343032">
    <property type="protein sequence ID" value="GEZ92621.1"/>
    <property type="molecule type" value="Genomic_DNA"/>
</dbReference>
<dbReference type="InterPro" id="IPR043502">
    <property type="entry name" value="DNA/RNA_pol_sf"/>
</dbReference>
<dbReference type="Pfam" id="PF00078">
    <property type="entry name" value="RVT_1"/>
    <property type="match status" value="1"/>
</dbReference>
<reference evidence="2" key="1">
    <citation type="journal article" date="2019" name="Sci. Rep.">
        <title>Draft genome of Tanacetum cinerariifolium, the natural source of mosquito coil.</title>
        <authorList>
            <person name="Yamashiro T."/>
            <person name="Shiraishi A."/>
            <person name="Satake H."/>
            <person name="Nakayama K."/>
        </authorList>
    </citation>
    <scope>NUCLEOTIDE SEQUENCE</scope>
</reference>
<feature type="non-terminal residue" evidence="2">
    <location>
        <position position="579"/>
    </location>
</feature>
<dbReference type="SUPFAM" id="SSF56672">
    <property type="entry name" value="DNA/RNA polymerases"/>
    <property type="match status" value="1"/>
</dbReference>
<dbReference type="Gene3D" id="3.60.10.10">
    <property type="entry name" value="Endonuclease/exonuclease/phosphatase"/>
    <property type="match status" value="1"/>
</dbReference>
<accession>A0A699IWX3</accession>
<feature type="domain" description="Reverse transcriptase" evidence="1">
    <location>
        <begin position="280"/>
        <end position="392"/>
    </location>
</feature>
<name>A0A699IWX3_TANCI</name>
<dbReference type="SUPFAM" id="SSF56219">
    <property type="entry name" value="DNase I-like"/>
    <property type="match status" value="1"/>
</dbReference>
<evidence type="ECO:0000313" key="2">
    <source>
        <dbReference type="EMBL" id="GEZ92621.1"/>
    </source>
</evidence>
<dbReference type="PANTHER" id="PTHR46890:SF48">
    <property type="entry name" value="RNA-DIRECTED DNA POLYMERASE"/>
    <property type="match status" value="1"/>
</dbReference>
<evidence type="ECO:0000259" key="1">
    <source>
        <dbReference type="Pfam" id="PF00078"/>
    </source>
</evidence>
<dbReference type="PANTHER" id="PTHR46890">
    <property type="entry name" value="NON-LTR RETROLELEMENT REVERSE TRANSCRIPTASE-LIKE PROTEIN-RELATED"/>
    <property type="match status" value="1"/>
</dbReference>
<comment type="caution">
    <text evidence="2">The sequence shown here is derived from an EMBL/GenBank/DDBJ whole genome shotgun (WGS) entry which is preliminary data.</text>
</comment>
<gene>
    <name evidence="2" type="ORF">Tci_564594</name>
</gene>
<protein>
    <recommendedName>
        <fullName evidence="1">Reverse transcriptase domain-containing protein</fullName>
    </recommendedName>
</protein>
<dbReference type="InterPro" id="IPR000477">
    <property type="entry name" value="RT_dom"/>
</dbReference>
<sequence length="579" mass="66740">MIGRNNDIVKCVMIHVTDQAAVCLVEVKSTNEKLYCCFIHAENEGRLRRRLWSDLINFKAMTNNIPMVLMGDLNSLLNASSSVLEKIDKVMVNEDFMDVYTKAHVVFLPYGISDHSHAVLTCSQHIRTKPKSFRVEEICGEDNTRYSSDQILIKFVNHFQKFLGVQKGKECLALDCNLFISKINIQVALKMVDEVTNDEIKDAVVDIEDNKAPGPYGFTAKFFKKAWQIVGTNVCCAIKELFAKGKLLWELNATLITLVPNITTPNKVSDFRPIACCNVKAYDIVDWRFLEYTLRLLRFQLIMVTWIMACVSTSSYTICINSDRHGFFKGGRGLRHGDPMSPYLFTLVMEVFNLILQQKIREDPSFKYHFRCKSLKITHLSFADDLLVPCHRDVNSAKVYWASIFKLPKMVIKDIERLFKGFLWNRGELQRGKAMVSWKDVYQPKQNGGLDTFVSRRDIYVARFSNGKIVADCIFKNKWKWPEEWYSKYPILDQYTVVILNNEIKEKLMWISNNGSEKKFASNHVWKDLRILNENVQWWKLGLGRDMVRYVGAMRGLISGGCTIRKGFPLGRVKGLDGQ</sequence>
<dbReference type="InterPro" id="IPR052343">
    <property type="entry name" value="Retrotransposon-Effector_Assoc"/>
</dbReference>